<evidence type="ECO:0000313" key="3">
    <source>
        <dbReference type="Proteomes" id="UP000192333"/>
    </source>
</evidence>
<dbReference type="Proteomes" id="UP000192333">
    <property type="component" value="Chromosome I"/>
</dbReference>
<organism evidence="2 3">
    <name type="scientific">Aquiflexum balticum DSM 16537</name>
    <dbReference type="NCBI Taxonomy" id="758820"/>
    <lineage>
        <taxon>Bacteria</taxon>
        <taxon>Pseudomonadati</taxon>
        <taxon>Bacteroidota</taxon>
        <taxon>Cytophagia</taxon>
        <taxon>Cytophagales</taxon>
        <taxon>Cyclobacteriaceae</taxon>
        <taxon>Aquiflexum</taxon>
    </lineage>
</organism>
<evidence type="ECO:0000256" key="1">
    <source>
        <dbReference type="SAM" id="Phobius"/>
    </source>
</evidence>
<dbReference type="STRING" id="758820.SAMN00777080_0054"/>
<dbReference type="EMBL" id="LT838813">
    <property type="protein sequence ID" value="SMD41530.1"/>
    <property type="molecule type" value="Genomic_DNA"/>
</dbReference>
<accession>A0A1W2GXV2</accession>
<dbReference type="RefSeq" id="WP_084118406.1">
    <property type="nucleotide sequence ID" value="NZ_LT838813.1"/>
</dbReference>
<dbReference type="Pfam" id="PF11138">
    <property type="entry name" value="DUF2911"/>
    <property type="match status" value="1"/>
</dbReference>
<feature type="transmembrane region" description="Helical" evidence="1">
    <location>
        <begin position="6"/>
        <end position="25"/>
    </location>
</feature>
<keyword evidence="3" id="KW-1185">Reference proteome</keyword>
<evidence type="ECO:0008006" key="4">
    <source>
        <dbReference type="Google" id="ProtNLM"/>
    </source>
</evidence>
<evidence type="ECO:0000313" key="2">
    <source>
        <dbReference type="EMBL" id="SMD41530.1"/>
    </source>
</evidence>
<dbReference type="InterPro" id="IPR021314">
    <property type="entry name" value="DUF2911"/>
</dbReference>
<protein>
    <recommendedName>
        <fullName evidence="4">DUF2911 domain-containing protein</fullName>
    </recommendedName>
</protein>
<dbReference type="AlphaFoldDB" id="A0A1W2GXV2"/>
<keyword evidence="1" id="KW-0472">Membrane</keyword>
<proteinExistence type="predicted"/>
<dbReference type="OrthoDB" id="978542at2"/>
<keyword evidence="1" id="KW-0812">Transmembrane</keyword>
<sequence>MVKKVLIGLGVIVLVMVMLFVYMNYRGRTLSPPGKTEIAVNDLKVEINYSRPSVRERVIFGTEEDGAIQPYGSYWRLGANEATEITVNQDVLFNGTPLPAGTYRLYAIPGPNTFRIGVSPEIGKWGAWEPDYNNDLFTTEIPVTRLDTPVEQFTARIEEGPADGATVFFEWSDVQLAIPIARKPGM</sequence>
<name>A0A1W2GXV2_9BACT</name>
<keyword evidence="1" id="KW-1133">Transmembrane helix</keyword>
<gene>
    <name evidence="2" type="ORF">SAMN00777080_0054</name>
</gene>
<reference evidence="3" key="1">
    <citation type="submission" date="2017-04" db="EMBL/GenBank/DDBJ databases">
        <authorList>
            <person name="Varghese N."/>
            <person name="Submissions S."/>
        </authorList>
    </citation>
    <scope>NUCLEOTIDE SEQUENCE [LARGE SCALE GENOMIC DNA]</scope>
    <source>
        <strain evidence="3">DSM 16537</strain>
    </source>
</reference>